<dbReference type="PANTHER" id="PTHR46211">
    <property type="entry name" value="GLYCEROPHOSPHORYL DIESTER PHOSPHODIESTERASE"/>
    <property type="match status" value="1"/>
</dbReference>
<protein>
    <submittedName>
        <fullName evidence="3">Glycerophosphoryl diester phosphodiesterase membrane domain-containing protein</fullName>
    </submittedName>
</protein>
<evidence type="ECO:0000313" key="4">
    <source>
        <dbReference type="Proteomes" id="UP001589855"/>
    </source>
</evidence>
<feature type="transmembrane region" description="Helical" evidence="1">
    <location>
        <begin position="220"/>
        <end position="247"/>
    </location>
</feature>
<feature type="domain" description="GP-PDE" evidence="2">
    <location>
        <begin position="343"/>
        <end position="571"/>
    </location>
</feature>
<feature type="transmembrane region" description="Helical" evidence="1">
    <location>
        <begin position="316"/>
        <end position="335"/>
    </location>
</feature>
<feature type="transmembrane region" description="Helical" evidence="1">
    <location>
        <begin position="267"/>
        <end position="288"/>
    </location>
</feature>
<evidence type="ECO:0000256" key="1">
    <source>
        <dbReference type="SAM" id="Phobius"/>
    </source>
</evidence>
<feature type="transmembrane region" description="Helical" evidence="1">
    <location>
        <begin position="21"/>
        <end position="44"/>
    </location>
</feature>
<feature type="transmembrane region" description="Helical" evidence="1">
    <location>
        <begin position="64"/>
        <end position="88"/>
    </location>
</feature>
<gene>
    <name evidence="3" type="ORF">ACFFGS_02080</name>
</gene>
<comment type="caution">
    <text evidence="3">The sequence shown here is derived from an EMBL/GenBank/DDBJ whole genome shotgun (WGS) entry which is preliminary data.</text>
</comment>
<dbReference type="InterPro" id="IPR017946">
    <property type="entry name" value="PLC-like_Pdiesterase_TIM-brl"/>
</dbReference>
<keyword evidence="1" id="KW-0472">Membrane</keyword>
<keyword evidence="4" id="KW-1185">Reference proteome</keyword>
<reference evidence="3 4" key="1">
    <citation type="submission" date="2024-09" db="EMBL/GenBank/DDBJ databases">
        <authorList>
            <person name="Sun Q."/>
            <person name="Mori K."/>
        </authorList>
    </citation>
    <scope>NUCLEOTIDE SEQUENCE [LARGE SCALE GENOMIC DNA]</scope>
    <source>
        <strain evidence="3 4">TBRC 4575</strain>
    </source>
</reference>
<dbReference type="EMBL" id="JBHLUK010000010">
    <property type="protein sequence ID" value="MFC0422957.1"/>
    <property type="molecule type" value="Genomic_DNA"/>
</dbReference>
<dbReference type="Gene3D" id="3.20.20.190">
    <property type="entry name" value="Phosphatidylinositol (PI) phosphodiesterase"/>
    <property type="match status" value="1"/>
</dbReference>
<dbReference type="InterPro" id="IPR030395">
    <property type="entry name" value="GP_PDE_dom"/>
</dbReference>
<evidence type="ECO:0000313" key="3">
    <source>
        <dbReference type="EMBL" id="MFC0422957.1"/>
    </source>
</evidence>
<organism evidence="3 4">
    <name type="scientific">Lactiplantibacillus plajomi</name>
    <dbReference type="NCBI Taxonomy" id="1457217"/>
    <lineage>
        <taxon>Bacteria</taxon>
        <taxon>Bacillati</taxon>
        <taxon>Bacillota</taxon>
        <taxon>Bacilli</taxon>
        <taxon>Lactobacillales</taxon>
        <taxon>Lactobacillaceae</taxon>
        <taxon>Lactiplantibacillus</taxon>
    </lineage>
</organism>
<name>A0ABV6K0G3_9LACO</name>
<dbReference type="Proteomes" id="UP001589855">
    <property type="component" value="Unassembled WGS sequence"/>
</dbReference>
<feature type="transmembrane region" description="Helical" evidence="1">
    <location>
        <begin position="127"/>
        <end position="150"/>
    </location>
</feature>
<dbReference type="InterPro" id="IPR018476">
    <property type="entry name" value="GlyceroP-diester-Pdiesterase_M"/>
</dbReference>
<dbReference type="SUPFAM" id="SSF51695">
    <property type="entry name" value="PLC-like phosphodiesterases"/>
    <property type="match status" value="1"/>
</dbReference>
<dbReference type="Pfam" id="PF03009">
    <property type="entry name" value="GDPD"/>
    <property type="match status" value="1"/>
</dbReference>
<accession>A0ABV6K0G3</accession>
<dbReference type="PROSITE" id="PS51704">
    <property type="entry name" value="GP_PDE"/>
    <property type="match status" value="1"/>
</dbReference>
<sequence length="598" mass="68761">MGAWRFWWAATRRFCRNWGSYVALIFGTNLVISYLAIPIFSWALELLLKWQGISYVSYTNAAAILVHHPLAVVGMVALLFAVIVLIYWQFAFLLLGVRNIFHGRPQTIRQVLKQTVQSLHDTSLRTFIFFVGYFIVILPFGSMIFTTPLLNKAKIPAFIVSFLLDKPWLTVLLAAFYLIVGYLGIRLINLLPLMILDHHHWRKAVKISWQQTRHHVLRDLWFILVILLMTGLTVSLSYGVIYVAQLAWDQTGVAIAAATVNLFLMEILSEVVICYTTAVFMMLIFAYYQQDFSIVNQRPAHYNEGRQLRRWTRVSVTLGMVLVSGLLVIFNLIYLNGLAISSPLIISHRGVDDENGVQNTIPALVKTAKERPDYVEMDVQVTKDHQFVVFHDTSLKTLAGRPQKPYQLTLKQLQKLTVRENGYQAKIPSFDDYLAAAKRSHQKLLVEIKTSGGYTRADTQRFLDRYGDQLLKQHAQIQSLSYQVMRDIRRHDDRQFVSYIMPYNLTFPHTNANGYTMEVTTLNEQFVDRADRLNKAVYAWDIDDTDQMDRMMFMGVTAVITDNLHEMQNEARTNTDQPSYAKLLLTFMNELSLTGSDT</sequence>
<feature type="transmembrane region" description="Helical" evidence="1">
    <location>
        <begin position="170"/>
        <end position="196"/>
    </location>
</feature>
<keyword evidence="1" id="KW-0812">Transmembrane</keyword>
<dbReference type="Pfam" id="PF10110">
    <property type="entry name" value="GPDPase_memb"/>
    <property type="match status" value="1"/>
</dbReference>
<dbReference type="PANTHER" id="PTHR46211:SF8">
    <property type="entry name" value="PHOSPHODIESTERASE"/>
    <property type="match status" value="1"/>
</dbReference>
<proteinExistence type="predicted"/>
<evidence type="ECO:0000259" key="2">
    <source>
        <dbReference type="PROSITE" id="PS51704"/>
    </source>
</evidence>
<keyword evidence="1" id="KW-1133">Transmembrane helix</keyword>
<dbReference type="RefSeq" id="WP_137644710.1">
    <property type="nucleotide sequence ID" value="NZ_BAABRM010000012.1"/>
</dbReference>
<dbReference type="CDD" id="cd08579">
    <property type="entry name" value="GDPD_memb_like"/>
    <property type="match status" value="1"/>
</dbReference>